<feature type="transmembrane region" description="Helical" evidence="7">
    <location>
        <begin position="185"/>
        <end position="206"/>
    </location>
</feature>
<feature type="transmembrane region" description="Helical" evidence="7">
    <location>
        <begin position="114"/>
        <end position="138"/>
    </location>
</feature>
<dbReference type="SUPFAM" id="SSF160240">
    <property type="entry name" value="Cation efflux protein cytoplasmic domain-like"/>
    <property type="match status" value="1"/>
</dbReference>
<dbReference type="Pfam" id="PF02579">
    <property type="entry name" value="Nitro_FeMo-Co"/>
    <property type="match status" value="1"/>
</dbReference>
<evidence type="ECO:0000256" key="6">
    <source>
        <dbReference type="ARBA" id="ARBA00023136"/>
    </source>
</evidence>
<dbReference type="CDD" id="cd00851">
    <property type="entry name" value="MTH1175"/>
    <property type="match status" value="1"/>
</dbReference>
<name>A0A9E7RU70_METWO</name>
<feature type="transmembrane region" description="Helical" evidence="7">
    <location>
        <begin position="46"/>
        <end position="63"/>
    </location>
</feature>
<reference evidence="11" key="1">
    <citation type="submission" date="2022-09" db="EMBL/GenBank/DDBJ databases">
        <title>Characterization of three MwoI isoschizomers from sequenced genome and metagenomes.</title>
        <authorList>
            <person name="Fomenkov A."/>
            <person name="Xu S.Y."/>
            <person name="Roberts R.J."/>
        </authorList>
    </citation>
    <scope>NUCLEOTIDE SEQUENCE</scope>
    <source>
        <strain evidence="11">DSM 2970</strain>
    </source>
</reference>
<dbReference type="InterPro" id="IPR002524">
    <property type="entry name" value="Cation_efflux"/>
</dbReference>
<keyword evidence="4 7" id="KW-0812">Transmembrane</keyword>
<evidence type="ECO:0000313" key="11">
    <source>
        <dbReference type="EMBL" id="UXH31452.1"/>
    </source>
</evidence>
<accession>A0A9E7RU70</accession>
<evidence type="ECO:0000259" key="9">
    <source>
        <dbReference type="Pfam" id="PF02579"/>
    </source>
</evidence>
<dbReference type="Pfam" id="PF01545">
    <property type="entry name" value="Cation_efflux"/>
    <property type="match status" value="1"/>
</dbReference>
<comment type="subcellular location">
    <subcellularLocation>
        <location evidence="1">Membrane</location>
        <topology evidence="1">Multi-pass membrane protein</topology>
    </subcellularLocation>
</comment>
<sequence>MPHNSGVNIKEGETASKYSIISNIVLMLIKGIIGYLSGNIALIADALHSFADVFSSAAVFIGLRLSQRKPDELFPYGYYRIETLASLLVSVIIIITGLEIGWDSLIYLMDPPPAVSMAAISLVVSLIAIAVSYAVAVYKERVGEKIGSTALINDGKHSYIDVVSSALVFTGIIGEYIGLHGFQGFAGMIIAVIIVYVGSTLTKYNLLVLLDACIDRDSLELLRKTVLSVKGVEGVHAIRIRRSGPYLFGEIHIEIERSLSADKIEGMISRINSEVKRVLPSIDHLIIQPETLKKDEIVVAVPIEDNRGLDSKISPHFGRAAFFIIARTRNGDIIDYKILENPARSLEKKKGIKTAEALKKRNIDVLVVEKLSEGPGYVFSDSLLGTAQPEGSSLKEVIINASTKFAEGQGSDS</sequence>
<dbReference type="NCBIfam" id="TIGR01297">
    <property type="entry name" value="CDF"/>
    <property type="match status" value="1"/>
</dbReference>
<evidence type="ECO:0000256" key="3">
    <source>
        <dbReference type="ARBA" id="ARBA00022448"/>
    </source>
</evidence>
<comment type="similarity">
    <text evidence="2">Belongs to the cation diffusion facilitator (CDF) transporter (TC 2.A.4) family.</text>
</comment>
<keyword evidence="6 7" id="KW-0472">Membrane</keyword>
<organism evidence="11">
    <name type="scientific">Methanothermobacter wolfeii</name>
    <name type="common">Methanobacterium wolfei</name>
    <dbReference type="NCBI Taxonomy" id="145261"/>
    <lineage>
        <taxon>Archaea</taxon>
        <taxon>Methanobacteriati</taxon>
        <taxon>Methanobacteriota</taxon>
        <taxon>Methanomada group</taxon>
        <taxon>Methanobacteria</taxon>
        <taxon>Methanobacteriales</taxon>
        <taxon>Methanobacteriaceae</taxon>
        <taxon>Methanothermobacter</taxon>
    </lineage>
</organism>
<feature type="transmembrane region" description="Helical" evidence="7">
    <location>
        <begin position="159"/>
        <end position="179"/>
    </location>
</feature>
<dbReference type="SUPFAM" id="SSF53146">
    <property type="entry name" value="Nitrogenase accessory factor-like"/>
    <property type="match status" value="1"/>
</dbReference>
<dbReference type="Gene3D" id="3.30.420.130">
    <property type="entry name" value="Dinitrogenase iron-molybdenum cofactor biosynthesis domain"/>
    <property type="match status" value="1"/>
</dbReference>
<proteinExistence type="inferred from homology"/>
<dbReference type="InterPro" id="IPR003731">
    <property type="entry name" value="Di-Nase_FeMo-co_biosynth"/>
</dbReference>
<keyword evidence="3" id="KW-0813">Transport</keyword>
<dbReference type="SUPFAM" id="SSF161111">
    <property type="entry name" value="Cation efflux protein transmembrane domain-like"/>
    <property type="match status" value="1"/>
</dbReference>
<dbReference type="PANTHER" id="PTHR43840:SF15">
    <property type="entry name" value="MITOCHONDRIAL METAL TRANSPORTER 1-RELATED"/>
    <property type="match status" value="1"/>
</dbReference>
<evidence type="ECO:0000256" key="4">
    <source>
        <dbReference type="ARBA" id="ARBA00022692"/>
    </source>
</evidence>
<dbReference type="InterPro" id="IPR058533">
    <property type="entry name" value="Cation_efflux_TM"/>
</dbReference>
<dbReference type="Gene3D" id="3.30.70.1350">
    <property type="entry name" value="Cation efflux protein, cytoplasmic domain"/>
    <property type="match status" value="1"/>
</dbReference>
<feature type="domain" description="Dinitrogenase iron-molybdenum cofactor biosynthesis" evidence="9">
    <location>
        <begin position="310"/>
        <end position="397"/>
    </location>
</feature>
<feature type="transmembrane region" description="Helical" evidence="7">
    <location>
        <begin position="20"/>
        <end position="40"/>
    </location>
</feature>
<feature type="transmembrane region" description="Helical" evidence="7">
    <location>
        <begin position="84"/>
        <end position="102"/>
    </location>
</feature>
<evidence type="ECO:0000259" key="10">
    <source>
        <dbReference type="Pfam" id="PF16916"/>
    </source>
</evidence>
<dbReference type="InterPro" id="IPR027470">
    <property type="entry name" value="Cation_efflux_CTD"/>
</dbReference>
<evidence type="ECO:0000256" key="5">
    <source>
        <dbReference type="ARBA" id="ARBA00022989"/>
    </source>
</evidence>
<dbReference type="FunFam" id="1.20.1510.10:FF:000006">
    <property type="entry name" value="Divalent cation efflux transporter"/>
    <property type="match status" value="1"/>
</dbReference>
<dbReference type="Pfam" id="PF16916">
    <property type="entry name" value="ZT_dimer"/>
    <property type="match status" value="1"/>
</dbReference>
<protein>
    <submittedName>
        <fullName evidence="11">Cation diffusion facilitator family transporter</fullName>
    </submittedName>
</protein>
<evidence type="ECO:0000256" key="7">
    <source>
        <dbReference type="SAM" id="Phobius"/>
    </source>
</evidence>
<dbReference type="InterPro" id="IPR050291">
    <property type="entry name" value="CDF_Transporter"/>
</dbReference>
<dbReference type="RefSeq" id="WP_261599528.1">
    <property type="nucleotide sequence ID" value="NZ_CP104550.1"/>
</dbReference>
<evidence type="ECO:0000256" key="1">
    <source>
        <dbReference type="ARBA" id="ARBA00004141"/>
    </source>
</evidence>
<dbReference type="EMBL" id="CP104550">
    <property type="protein sequence ID" value="UXH31452.1"/>
    <property type="molecule type" value="Genomic_DNA"/>
</dbReference>
<dbReference type="InterPro" id="IPR036105">
    <property type="entry name" value="DiNase_FeMo-co_biosyn_sf"/>
</dbReference>
<gene>
    <name evidence="11" type="ORF">N5910_07890</name>
</gene>
<evidence type="ECO:0000259" key="8">
    <source>
        <dbReference type="Pfam" id="PF01545"/>
    </source>
</evidence>
<dbReference type="GO" id="GO:0016020">
    <property type="term" value="C:membrane"/>
    <property type="evidence" value="ECO:0007669"/>
    <property type="project" value="UniProtKB-SubCell"/>
</dbReference>
<keyword evidence="5 7" id="KW-1133">Transmembrane helix</keyword>
<dbReference type="InterPro" id="IPR033913">
    <property type="entry name" value="MTH1175_dom"/>
</dbReference>
<dbReference type="Proteomes" id="UP001065373">
    <property type="component" value="Chromosome"/>
</dbReference>
<dbReference type="InterPro" id="IPR036837">
    <property type="entry name" value="Cation_efflux_CTD_sf"/>
</dbReference>
<dbReference type="PANTHER" id="PTHR43840">
    <property type="entry name" value="MITOCHONDRIAL METAL TRANSPORTER 1-RELATED"/>
    <property type="match status" value="1"/>
</dbReference>
<dbReference type="GeneID" id="75107164"/>
<evidence type="ECO:0000256" key="2">
    <source>
        <dbReference type="ARBA" id="ARBA00008114"/>
    </source>
</evidence>
<dbReference type="AlphaFoldDB" id="A0A9E7RU70"/>
<feature type="domain" description="Cation efflux protein cytoplasmic" evidence="10">
    <location>
        <begin position="215"/>
        <end position="290"/>
    </location>
</feature>
<dbReference type="Gene3D" id="1.20.1510.10">
    <property type="entry name" value="Cation efflux protein transmembrane domain"/>
    <property type="match status" value="1"/>
</dbReference>
<dbReference type="InterPro" id="IPR027469">
    <property type="entry name" value="Cation_efflux_TMD_sf"/>
</dbReference>
<dbReference type="GO" id="GO:0008324">
    <property type="term" value="F:monoatomic cation transmembrane transporter activity"/>
    <property type="evidence" value="ECO:0007669"/>
    <property type="project" value="InterPro"/>
</dbReference>
<feature type="domain" description="Cation efflux protein transmembrane" evidence="8">
    <location>
        <begin position="17"/>
        <end position="210"/>
    </location>
</feature>